<reference evidence="1 2" key="1">
    <citation type="journal article" date="2019" name="Genome Biol. Evol.">
        <title>Insights into the evolution of the New World diploid cottons (Gossypium, subgenus Houzingenia) based on genome sequencing.</title>
        <authorList>
            <person name="Grover C.E."/>
            <person name="Arick M.A. 2nd"/>
            <person name="Thrash A."/>
            <person name="Conover J.L."/>
            <person name="Sanders W.S."/>
            <person name="Peterson D.G."/>
            <person name="Frelichowski J.E."/>
            <person name="Scheffler J.A."/>
            <person name="Scheffler B.E."/>
            <person name="Wendel J.F."/>
        </authorList>
    </citation>
    <scope>NUCLEOTIDE SEQUENCE [LARGE SCALE GENOMIC DNA]</scope>
    <source>
        <strain evidence="1">8</strain>
        <tissue evidence="1">Leaf</tissue>
    </source>
</reference>
<sequence length="72" mass="8080">MSFDEICSLASGGLILKRLDFILKCFLHHSLLISKYFSRTNISEFSPCFALLVIDEYVGGILGGCSLPVWHR</sequence>
<proteinExistence type="predicted"/>
<comment type="caution">
    <text evidence="1">The sequence shown here is derived from an EMBL/GenBank/DDBJ whole genome shotgun (WGS) entry which is preliminary data.</text>
</comment>
<keyword evidence="2" id="KW-1185">Reference proteome</keyword>
<dbReference type="AlphaFoldDB" id="A0A7J9F4X1"/>
<evidence type="ECO:0000313" key="2">
    <source>
        <dbReference type="Proteomes" id="UP000593568"/>
    </source>
</evidence>
<name>A0A7J9F4X1_9ROSI</name>
<organism evidence="1 2">
    <name type="scientific">Gossypium trilobum</name>
    <dbReference type="NCBI Taxonomy" id="34281"/>
    <lineage>
        <taxon>Eukaryota</taxon>
        <taxon>Viridiplantae</taxon>
        <taxon>Streptophyta</taxon>
        <taxon>Embryophyta</taxon>
        <taxon>Tracheophyta</taxon>
        <taxon>Spermatophyta</taxon>
        <taxon>Magnoliopsida</taxon>
        <taxon>eudicotyledons</taxon>
        <taxon>Gunneridae</taxon>
        <taxon>Pentapetalae</taxon>
        <taxon>rosids</taxon>
        <taxon>malvids</taxon>
        <taxon>Malvales</taxon>
        <taxon>Malvaceae</taxon>
        <taxon>Malvoideae</taxon>
        <taxon>Gossypium</taxon>
    </lineage>
</organism>
<protein>
    <submittedName>
        <fullName evidence="1">Uncharacterized protein</fullName>
    </submittedName>
</protein>
<accession>A0A7J9F4X1</accession>
<dbReference type="Proteomes" id="UP000593568">
    <property type="component" value="Unassembled WGS sequence"/>
</dbReference>
<evidence type="ECO:0000313" key="1">
    <source>
        <dbReference type="EMBL" id="MBA0780241.1"/>
    </source>
</evidence>
<dbReference type="EMBL" id="JABEZW010000011">
    <property type="protein sequence ID" value="MBA0780241.1"/>
    <property type="molecule type" value="Genomic_DNA"/>
</dbReference>
<gene>
    <name evidence="1" type="ORF">Gotri_004367</name>
</gene>